<gene>
    <name evidence="1" type="ORF">LCGC14_2876120</name>
</gene>
<dbReference type="AlphaFoldDB" id="A0A0F8YN78"/>
<sequence length="174" mass="20218">VKELYDRRRTRKRKLLAEGTLDLHVDCVYPGFDDRGCWGWGKGPRIVPRGRGEIYTYTWRQAVIDDVPIVQIATWNDWFEGTIVEPSAEDGTRYLDITRTYAAKFKNAQPTKADLRLPIWIYRLRKTTRDKESLQAVAKACELIRTGRFRDAESLIKPLAAKLKIDAAKHWRTP</sequence>
<feature type="non-terminal residue" evidence="1">
    <location>
        <position position="1"/>
    </location>
</feature>
<accession>A0A0F8YN78</accession>
<protein>
    <submittedName>
        <fullName evidence="1">Uncharacterized protein</fullName>
    </submittedName>
</protein>
<proteinExistence type="predicted"/>
<dbReference type="EMBL" id="LAZR01055972">
    <property type="protein sequence ID" value="KKK75200.1"/>
    <property type="molecule type" value="Genomic_DNA"/>
</dbReference>
<organism evidence="1">
    <name type="scientific">marine sediment metagenome</name>
    <dbReference type="NCBI Taxonomy" id="412755"/>
    <lineage>
        <taxon>unclassified sequences</taxon>
        <taxon>metagenomes</taxon>
        <taxon>ecological metagenomes</taxon>
    </lineage>
</organism>
<dbReference type="Gene3D" id="3.20.20.80">
    <property type="entry name" value="Glycosidases"/>
    <property type="match status" value="1"/>
</dbReference>
<name>A0A0F8YN78_9ZZZZ</name>
<comment type="caution">
    <text evidence="1">The sequence shown here is derived from an EMBL/GenBank/DDBJ whole genome shotgun (WGS) entry which is preliminary data.</text>
</comment>
<reference evidence="1" key="1">
    <citation type="journal article" date="2015" name="Nature">
        <title>Complex archaea that bridge the gap between prokaryotes and eukaryotes.</title>
        <authorList>
            <person name="Spang A."/>
            <person name="Saw J.H."/>
            <person name="Jorgensen S.L."/>
            <person name="Zaremba-Niedzwiedzka K."/>
            <person name="Martijn J."/>
            <person name="Lind A.E."/>
            <person name="van Eijk R."/>
            <person name="Schleper C."/>
            <person name="Guy L."/>
            <person name="Ettema T.J."/>
        </authorList>
    </citation>
    <scope>NUCLEOTIDE SEQUENCE</scope>
</reference>
<evidence type="ECO:0000313" key="1">
    <source>
        <dbReference type="EMBL" id="KKK75200.1"/>
    </source>
</evidence>